<feature type="region of interest" description="Disordered" evidence="1">
    <location>
        <begin position="1"/>
        <end position="56"/>
    </location>
</feature>
<keyword evidence="2" id="KW-1133">Transmembrane helix</keyword>
<dbReference type="EMBL" id="QJKB01000001">
    <property type="protein sequence ID" value="PXX47441.1"/>
    <property type="molecule type" value="Genomic_DNA"/>
</dbReference>
<keyword evidence="2" id="KW-0472">Membrane</keyword>
<dbReference type="GO" id="GO:0032153">
    <property type="term" value="C:cell division site"/>
    <property type="evidence" value="ECO:0007669"/>
    <property type="project" value="TreeGrafter"/>
</dbReference>
<comment type="caution">
    <text evidence="4">The sequence shown here is derived from an EMBL/GenBank/DDBJ whole genome shotgun (WGS) entry which is preliminary data.</text>
</comment>
<proteinExistence type="predicted"/>
<feature type="region of interest" description="Disordered" evidence="1">
    <location>
        <begin position="254"/>
        <end position="275"/>
    </location>
</feature>
<feature type="compositionally biased region" description="Polar residues" evidence="1">
    <location>
        <begin position="1"/>
        <end position="19"/>
    </location>
</feature>
<feature type="compositionally biased region" description="Basic and acidic residues" evidence="1">
    <location>
        <begin position="20"/>
        <end position="40"/>
    </location>
</feature>
<keyword evidence="5" id="KW-1185">Reference proteome</keyword>
<dbReference type="Gene3D" id="3.30.70.1070">
    <property type="entry name" value="Sporulation related repeat"/>
    <property type="match status" value="1"/>
</dbReference>
<dbReference type="GO" id="GO:0042834">
    <property type="term" value="F:peptidoglycan binding"/>
    <property type="evidence" value="ECO:0007669"/>
    <property type="project" value="InterPro"/>
</dbReference>
<dbReference type="SUPFAM" id="SSF110997">
    <property type="entry name" value="Sporulation related repeat"/>
    <property type="match status" value="1"/>
</dbReference>
<evidence type="ECO:0000256" key="1">
    <source>
        <dbReference type="SAM" id="MobiDB-lite"/>
    </source>
</evidence>
<evidence type="ECO:0000313" key="5">
    <source>
        <dbReference type="Proteomes" id="UP000247792"/>
    </source>
</evidence>
<dbReference type="InterPro" id="IPR007730">
    <property type="entry name" value="SPOR-like_dom"/>
</dbReference>
<organism evidence="4 5">
    <name type="scientific">Undibacterium pigrum</name>
    <dbReference type="NCBI Taxonomy" id="401470"/>
    <lineage>
        <taxon>Bacteria</taxon>
        <taxon>Pseudomonadati</taxon>
        <taxon>Pseudomonadota</taxon>
        <taxon>Betaproteobacteria</taxon>
        <taxon>Burkholderiales</taxon>
        <taxon>Oxalobacteraceae</taxon>
        <taxon>Undibacterium</taxon>
    </lineage>
</organism>
<dbReference type="InterPro" id="IPR052521">
    <property type="entry name" value="Cell_div_SPOR-domain"/>
</dbReference>
<dbReference type="RefSeq" id="WP_110253815.1">
    <property type="nucleotide sequence ID" value="NZ_QJKB01000001.1"/>
</dbReference>
<dbReference type="InterPro" id="IPR036680">
    <property type="entry name" value="SPOR-like_sf"/>
</dbReference>
<feature type="domain" description="SPOR" evidence="3">
    <location>
        <begin position="267"/>
        <end position="345"/>
    </location>
</feature>
<dbReference type="OrthoDB" id="8563804at2"/>
<name>A0A318JEJ3_9BURK</name>
<feature type="region of interest" description="Disordered" evidence="1">
    <location>
        <begin position="155"/>
        <end position="237"/>
    </location>
</feature>
<evidence type="ECO:0000313" key="4">
    <source>
        <dbReference type="EMBL" id="PXX47441.1"/>
    </source>
</evidence>
<keyword evidence="2" id="KW-0812">Transmembrane</keyword>
<feature type="transmembrane region" description="Helical" evidence="2">
    <location>
        <begin position="63"/>
        <end position="81"/>
    </location>
</feature>
<accession>A0A318JEJ3</accession>
<dbReference type="AlphaFoldDB" id="A0A318JEJ3"/>
<dbReference type="GO" id="GO:0032506">
    <property type="term" value="P:cytokinetic process"/>
    <property type="evidence" value="ECO:0007669"/>
    <property type="project" value="TreeGrafter"/>
</dbReference>
<dbReference type="GO" id="GO:0030428">
    <property type="term" value="C:cell septum"/>
    <property type="evidence" value="ECO:0007669"/>
    <property type="project" value="TreeGrafter"/>
</dbReference>
<feature type="compositionally biased region" description="Basic and acidic residues" evidence="1">
    <location>
        <begin position="162"/>
        <end position="184"/>
    </location>
</feature>
<dbReference type="Proteomes" id="UP000247792">
    <property type="component" value="Unassembled WGS sequence"/>
</dbReference>
<sequence>MGLLSRFTQKQETSDTQDSGEFRSRAEEESIETRSRTKKAEPRRRSKVNDPILPEKKRARRRLIGAVALALAAIIGLPMILDSDPKPLADDISIRIPSKDKVADAADVVAPKTRSSLPVEPPEEIIEVPALPKNKVAANENADRQIKTATTTVAPATVPNKPEIKTETKPLAKVEAKPEPKVEVKPIQTPSKPVEKEVVTARNEAKAEIKPEAKQAEAKPVKTEAKPAVAKPGSGDDEAARALAILEGKAPPVAKPVVSKPESAEKPAEKSSYTVQAGAFSTQSKVDEVQAKLNAANIRSYTQKIITTNGEVTRIRVGPFASKEEADKMRAKLSKLGLSASLPPN</sequence>
<dbReference type="Pfam" id="PF05036">
    <property type="entry name" value="SPOR"/>
    <property type="match status" value="1"/>
</dbReference>
<gene>
    <name evidence="4" type="ORF">DFR42_1011020</name>
</gene>
<protein>
    <submittedName>
        <fullName evidence="4">DedD protein</fullName>
    </submittedName>
</protein>
<evidence type="ECO:0000256" key="2">
    <source>
        <dbReference type="SAM" id="Phobius"/>
    </source>
</evidence>
<reference evidence="4 5" key="1">
    <citation type="submission" date="2018-05" db="EMBL/GenBank/DDBJ databases">
        <title>Genomic Encyclopedia of Type Strains, Phase IV (KMG-IV): sequencing the most valuable type-strain genomes for metagenomic binning, comparative biology and taxonomic classification.</title>
        <authorList>
            <person name="Goeker M."/>
        </authorList>
    </citation>
    <scope>NUCLEOTIDE SEQUENCE [LARGE SCALE GENOMIC DNA]</scope>
    <source>
        <strain evidence="4 5">DSM 19792</strain>
    </source>
</reference>
<dbReference type="PANTHER" id="PTHR38687:SF1">
    <property type="entry name" value="CELL DIVISION PROTEIN DEDD"/>
    <property type="match status" value="1"/>
</dbReference>
<dbReference type="PANTHER" id="PTHR38687">
    <property type="entry name" value="CELL DIVISION PROTEIN DEDD-RELATED"/>
    <property type="match status" value="1"/>
</dbReference>
<evidence type="ECO:0000259" key="3">
    <source>
        <dbReference type="PROSITE" id="PS51724"/>
    </source>
</evidence>
<dbReference type="PROSITE" id="PS51724">
    <property type="entry name" value="SPOR"/>
    <property type="match status" value="1"/>
</dbReference>
<feature type="compositionally biased region" description="Basic and acidic residues" evidence="1">
    <location>
        <begin position="193"/>
        <end position="225"/>
    </location>
</feature>